<dbReference type="AlphaFoldDB" id="A0A1S1V7G8"/>
<keyword evidence="1" id="KW-1133">Transmembrane helix</keyword>
<gene>
    <name evidence="2" type="ORF">EUAN_11080</name>
</gene>
<organism evidence="2 3">
    <name type="scientific">Andreesenia angusta</name>
    <dbReference type="NCBI Taxonomy" id="39480"/>
    <lineage>
        <taxon>Bacteria</taxon>
        <taxon>Bacillati</taxon>
        <taxon>Bacillota</taxon>
        <taxon>Tissierellia</taxon>
        <taxon>Tissierellales</taxon>
        <taxon>Gottschalkiaceae</taxon>
        <taxon>Andreesenia</taxon>
    </lineage>
</organism>
<keyword evidence="3" id="KW-1185">Reference proteome</keyword>
<feature type="transmembrane region" description="Helical" evidence="1">
    <location>
        <begin position="20"/>
        <end position="40"/>
    </location>
</feature>
<dbReference type="InterPro" id="IPR012902">
    <property type="entry name" value="N_methyl_site"/>
</dbReference>
<dbReference type="NCBIfam" id="TIGR02532">
    <property type="entry name" value="IV_pilin_GFxxxE"/>
    <property type="match status" value="1"/>
</dbReference>
<evidence type="ECO:0000313" key="2">
    <source>
        <dbReference type="EMBL" id="OHW62543.1"/>
    </source>
</evidence>
<dbReference type="Pfam" id="PF07963">
    <property type="entry name" value="N_methyl"/>
    <property type="match status" value="1"/>
</dbReference>
<keyword evidence="1" id="KW-0812">Transmembrane</keyword>
<evidence type="ECO:0000313" key="3">
    <source>
        <dbReference type="Proteomes" id="UP000180254"/>
    </source>
</evidence>
<proteinExistence type="predicted"/>
<protein>
    <recommendedName>
        <fullName evidence="4">Prepilin-type N-terminal cleavage/methylation domain-containing protein</fullName>
    </recommendedName>
</protein>
<dbReference type="EMBL" id="MKIE01000003">
    <property type="protein sequence ID" value="OHW62543.1"/>
    <property type="molecule type" value="Genomic_DNA"/>
</dbReference>
<dbReference type="RefSeq" id="WP_071062503.1">
    <property type="nucleotide sequence ID" value="NZ_MKIE01000003.1"/>
</dbReference>
<evidence type="ECO:0008006" key="4">
    <source>
        <dbReference type="Google" id="ProtNLM"/>
    </source>
</evidence>
<dbReference type="Proteomes" id="UP000180254">
    <property type="component" value="Unassembled WGS sequence"/>
</dbReference>
<name>A0A1S1V7G8_9FIRM</name>
<reference evidence="2 3" key="1">
    <citation type="submission" date="2016-09" db="EMBL/GenBank/DDBJ databases">
        <title>Genome sequence of Eubacterium angustum.</title>
        <authorList>
            <person name="Poehlein A."/>
            <person name="Daniel R."/>
        </authorList>
    </citation>
    <scope>NUCLEOTIDE SEQUENCE [LARGE SCALE GENOMIC DNA]</scope>
    <source>
        <strain evidence="2 3">DSM 1989</strain>
    </source>
</reference>
<comment type="caution">
    <text evidence="2">The sequence shown here is derived from an EMBL/GenBank/DDBJ whole genome shotgun (WGS) entry which is preliminary data.</text>
</comment>
<dbReference type="STRING" id="39480.EUAN_11080"/>
<evidence type="ECO:0000256" key="1">
    <source>
        <dbReference type="SAM" id="Phobius"/>
    </source>
</evidence>
<keyword evidence="1" id="KW-0472">Membrane</keyword>
<accession>A0A1S1V7G8</accession>
<sequence length="188" mass="20833">MKKTLKKHLNKKGLTLLEVIITIAIVSIIIPVAFSVLGFGNKTFNSGISRRDIQQNVRNISTVMVDEIRYEGSNQTESVDEIYLVDKIPSESNRLEKIKYIAIEETGLKIYVGKSPTPSTQLGDNNGINFEKSSIERIKEKNETVAIKIKVVGEESGNSYEVETAVYPLNGEISSGEGLPIIIEFKGE</sequence>